<sequence>MSSRNHHEMNPISGEPVEVEGVYRNEWGREEKLDRGDVFPADPTQGTTEWELVEIEFNNHHKGHTDPRLVPHDDDDDPEAHMQHPRRHESSSKTQDKQ</sequence>
<feature type="compositionally biased region" description="Basic and acidic residues" evidence="1">
    <location>
        <begin position="88"/>
        <end position="98"/>
    </location>
</feature>
<gene>
    <name evidence="2" type="ORF">IDH41_30490</name>
</gene>
<dbReference type="Proteomes" id="UP000632125">
    <property type="component" value="Unassembled WGS sequence"/>
</dbReference>
<evidence type="ECO:0000313" key="2">
    <source>
        <dbReference type="EMBL" id="MBD2872897.1"/>
    </source>
</evidence>
<name>A0A927H9R3_9BACL</name>
<feature type="region of interest" description="Disordered" evidence="1">
    <location>
        <begin position="55"/>
        <end position="98"/>
    </location>
</feature>
<keyword evidence="3" id="KW-1185">Reference proteome</keyword>
<dbReference type="AlphaFoldDB" id="A0A927H9R3"/>
<evidence type="ECO:0000256" key="1">
    <source>
        <dbReference type="SAM" id="MobiDB-lite"/>
    </source>
</evidence>
<accession>A0A927H9R3</accession>
<proteinExistence type="predicted"/>
<organism evidence="2 3">
    <name type="scientific">Paenibacillus arenilitoris</name>
    <dbReference type="NCBI Taxonomy" id="2772299"/>
    <lineage>
        <taxon>Bacteria</taxon>
        <taxon>Bacillati</taxon>
        <taxon>Bacillota</taxon>
        <taxon>Bacilli</taxon>
        <taxon>Bacillales</taxon>
        <taxon>Paenibacillaceae</taxon>
        <taxon>Paenibacillus</taxon>
    </lineage>
</organism>
<reference evidence="2" key="1">
    <citation type="submission" date="2020-09" db="EMBL/GenBank/DDBJ databases">
        <title>A novel bacterium of genus Paenibacillus, isolated from South China Sea.</title>
        <authorList>
            <person name="Huang H."/>
            <person name="Mo K."/>
            <person name="Hu Y."/>
        </authorList>
    </citation>
    <scope>NUCLEOTIDE SEQUENCE</scope>
    <source>
        <strain evidence="2">IB182493</strain>
    </source>
</reference>
<feature type="region of interest" description="Disordered" evidence="1">
    <location>
        <begin position="1"/>
        <end position="23"/>
    </location>
</feature>
<evidence type="ECO:0000313" key="3">
    <source>
        <dbReference type="Proteomes" id="UP000632125"/>
    </source>
</evidence>
<protein>
    <submittedName>
        <fullName evidence="2">Transposase</fullName>
    </submittedName>
</protein>
<dbReference type="EMBL" id="JACXIY010000065">
    <property type="protein sequence ID" value="MBD2872897.1"/>
    <property type="molecule type" value="Genomic_DNA"/>
</dbReference>
<comment type="caution">
    <text evidence="2">The sequence shown here is derived from an EMBL/GenBank/DDBJ whole genome shotgun (WGS) entry which is preliminary data.</text>
</comment>
<dbReference type="RefSeq" id="WP_190868005.1">
    <property type="nucleotide sequence ID" value="NZ_JACXIY010000065.1"/>
</dbReference>